<dbReference type="EMBL" id="NEVH01005887">
    <property type="protein sequence ID" value="PNF38399.1"/>
    <property type="molecule type" value="Genomic_DNA"/>
</dbReference>
<accession>A0A2J7RC47</accession>
<dbReference type="AlphaFoldDB" id="A0A2J7RC47"/>
<sequence length="80" mass="9569">MRREWQRLKKQSDFYFSSLSPLRGHGVAQHRRNERKNCNLISSYPLTPYLQVLAREINCNVSGGIFLIYSFTKWFLFKII</sequence>
<evidence type="ECO:0000313" key="1">
    <source>
        <dbReference type="EMBL" id="PNF38399.1"/>
    </source>
</evidence>
<protein>
    <submittedName>
        <fullName evidence="1">Uncharacterized protein</fullName>
    </submittedName>
</protein>
<gene>
    <name evidence="1" type="ORF">B7P43_G07258</name>
</gene>
<evidence type="ECO:0000313" key="2">
    <source>
        <dbReference type="Proteomes" id="UP000235965"/>
    </source>
</evidence>
<proteinExistence type="predicted"/>
<comment type="caution">
    <text evidence="1">The sequence shown here is derived from an EMBL/GenBank/DDBJ whole genome shotgun (WGS) entry which is preliminary data.</text>
</comment>
<name>A0A2J7RC47_9NEOP</name>
<reference evidence="1 2" key="1">
    <citation type="submission" date="2017-12" db="EMBL/GenBank/DDBJ databases">
        <title>Hemimetabolous genomes reveal molecular basis of termite eusociality.</title>
        <authorList>
            <person name="Harrison M.C."/>
            <person name="Jongepier E."/>
            <person name="Robertson H.M."/>
            <person name="Arning N."/>
            <person name="Bitard-Feildel T."/>
            <person name="Chao H."/>
            <person name="Childers C.P."/>
            <person name="Dinh H."/>
            <person name="Doddapaneni H."/>
            <person name="Dugan S."/>
            <person name="Gowin J."/>
            <person name="Greiner C."/>
            <person name="Han Y."/>
            <person name="Hu H."/>
            <person name="Hughes D.S.T."/>
            <person name="Huylmans A.-K."/>
            <person name="Kemena C."/>
            <person name="Kremer L.P.M."/>
            <person name="Lee S.L."/>
            <person name="Lopez-Ezquerra A."/>
            <person name="Mallet L."/>
            <person name="Monroy-Kuhn J.M."/>
            <person name="Moser A."/>
            <person name="Murali S.C."/>
            <person name="Muzny D.M."/>
            <person name="Otani S."/>
            <person name="Piulachs M.-D."/>
            <person name="Poelchau M."/>
            <person name="Qu J."/>
            <person name="Schaub F."/>
            <person name="Wada-Katsumata A."/>
            <person name="Worley K.C."/>
            <person name="Xie Q."/>
            <person name="Ylla G."/>
            <person name="Poulsen M."/>
            <person name="Gibbs R.A."/>
            <person name="Schal C."/>
            <person name="Richards S."/>
            <person name="Belles X."/>
            <person name="Korb J."/>
            <person name="Bornberg-Bauer E."/>
        </authorList>
    </citation>
    <scope>NUCLEOTIDE SEQUENCE [LARGE SCALE GENOMIC DNA]</scope>
    <source>
        <tissue evidence="1">Whole body</tissue>
    </source>
</reference>
<organism evidence="1 2">
    <name type="scientific">Cryptotermes secundus</name>
    <dbReference type="NCBI Taxonomy" id="105785"/>
    <lineage>
        <taxon>Eukaryota</taxon>
        <taxon>Metazoa</taxon>
        <taxon>Ecdysozoa</taxon>
        <taxon>Arthropoda</taxon>
        <taxon>Hexapoda</taxon>
        <taxon>Insecta</taxon>
        <taxon>Pterygota</taxon>
        <taxon>Neoptera</taxon>
        <taxon>Polyneoptera</taxon>
        <taxon>Dictyoptera</taxon>
        <taxon>Blattodea</taxon>
        <taxon>Blattoidea</taxon>
        <taxon>Termitoidae</taxon>
        <taxon>Kalotermitidae</taxon>
        <taxon>Cryptotermitinae</taxon>
        <taxon>Cryptotermes</taxon>
    </lineage>
</organism>
<dbReference type="Proteomes" id="UP000235965">
    <property type="component" value="Unassembled WGS sequence"/>
</dbReference>
<keyword evidence="2" id="KW-1185">Reference proteome</keyword>